<dbReference type="GO" id="GO:0006355">
    <property type="term" value="P:regulation of DNA-templated transcription"/>
    <property type="evidence" value="ECO:0007669"/>
    <property type="project" value="InterPro"/>
</dbReference>
<keyword evidence="2" id="KW-1185">Reference proteome</keyword>
<dbReference type="OrthoDB" id="2141513at2"/>
<reference evidence="2" key="2">
    <citation type="submission" date="2014-08" db="EMBL/GenBank/DDBJ databases">
        <title>Complete genome of Weissella ceti strain WS74 isolated from diseased rainbow trout in Brazil.</title>
        <authorList>
            <person name="Figueiredo H.C.P."/>
            <person name="Leal C.A.G."/>
            <person name="Pereira F.L."/>
            <person name="Soares S.C."/>
            <person name="Dorella F.A."/>
            <person name="Carvalho A.F."/>
            <person name="Azevedo V.A.C."/>
        </authorList>
    </citation>
    <scope>NUCLEOTIDE SEQUENCE [LARGE SCALE GENOMIC DNA]</scope>
    <source>
        <strain evidence="2">WS74</strain>
    </source>
</reference>
<dbReference type="Pfam" id="PF05534">
    <property type="entry name" value="HicB"/>
    <property type="match status" value="1"/>
</dbReference>
<gene>
    <name evidence="1" type="ORF">WS74_0462</name>
</gene>
<dbReference type="RefSeq" id="WP_009765439.1">
    <property type="nucleotide sequence ID" value="NZ_CP009223.1"/>
</dbReference>
<name>A0A075TYM8_9LACO</name>
<dbReference type="InterPro" id="IPR013321">
    <property type="entry name" value="Arc_rbn_hlx_hlx"/>
</dbReference>
<protein>
    <recommendedName>
        <fullName evidence="3">Toxin-antitoxin system HicB family antitoxin</fullName>
    </recommendedName>
</protein>
<reference evidence="1 2" key="1">
    <citation type="journal article" date="2014" name="Genome Announc.">
        <title>Complete Genome Sequences of Fish Pathogenic Weissella ceti Strains WS74 and WS105.</title>
        <authorList>
            <person name="Figueiredo H.C."/>
            <person name="Leal C.A."/>
            <person name="Dorella F.A."/>
            <person name="Carvalho A.F."/>
            <person name="Soares S.C."/>
            <person name="Pereira F.L."/>
            <person name="Azevedo V.A."/>
        </authorList>
    </citation>
    <scope>NUCLEOTIDE SEQUENCE [LARGE SCALE GENOMIC DNA]</scope>
    <source>
        <strain evidence="1 2">WS74</strain>
    </source>
</reference>
<dbReference type="KEGG" id="wct:WS74_0462"/>
<dbReference type="STRING" id="759620.WS105_0460"/>
<dbReference type="KEGG" id="wce:WS08_0462"/>
<dbReference type="InterPro" id="IPR010985">
    <property type="entry name" value="Ribbon_hlx_hlx"/>
</dbReference>
<dbReference type="Proteomes" id="UP000029079">
    <property type="component" value="Chromosome"/>
</dbReference>
<organism evidence="1 2">
    <name type="scientific">Weissella ceti</name>
    <dbReference type="NCBI Taxonomy" id="759620"/>
    <lineage>
        <taxon>Bacteria</taxon>
        <taxon>Bacillati</taxon>
        <taxon>Bacillota</taxon>
        <taxon>Bacilli</taxon>
        <taxon>Lactobacillales</taxon>
        <taxon>Lactobacillaceae</taxon>
        <taxon>Weissella</taxon>
    </lineage>
</organism>
<sequence length="115" mass="13250">MEEKKYNGLISLRLDKDLHKRVAQAAEADDRSVNNYISMVLEHQLMPKVVSKESFEQRQFVGRTISGDRITPENGLVLVDGIYYRYLMDGNKNVDTSRDYVIIEANGNILVLREM</sequence>
<accession>A0A075TYM8</accession>
<dbReference type="InterPro" id="IPR008651">
    <property type="entry name" value="Uncharacterised_HicB"/>
</dbReference>
<dbReference type="KEGG" id="wci:WS105_0460"/>
<evidence type="ECO:0000313" key="2">
    <source>
        <dbReference type="Proteomes" id="UP000029079"/>
    </source>
</evidence>
<dbReference type="EMBL" id="CP009223">
    <property type="protein sequence ID" value="AIM62714.1"/>
    <property type="molecule type" value="Genomic_DNA"/>
</dbReference>
<dbReference type="SUPFAM" id="SSF47598">
    <property type="entry name" value="Ribbon-helix-helix"/>
    <property type="match status" value="1"/>
</dbReference>
<dbReference type="Gene3D" id="1.10.1220.10">
    <property type="entry name" value="Met repressor-like"/>
    <property type="match status" value="1"/>
</dbReference>
<evidence type="ECO:0000313" key="1">
    <source>
        <dbReference type="EMBL" id="AIM62714.1"/>
    </source>
</evidence>
<proteinExistence type="predicted"/>
<dbReference type="AlphaFoldDB" id="A0A075TYM8"/>
<dbReference type="PATRIC" id="fig|759620.7.peg.450"/>
<evidence type="ECO:0008006" key="3">
    <source>
        <dbReference type="Google" id="ProtNLM"/>
    </source>
</evidence>